<dbReference type="AlphaFoldDB" id="A0A927FWA1"/>
<comment type="caution">
    <text evidence="2">The sequence shown here is derived from an EMBL/GenBank/DDBJ whole genome shotgun (WGS) entry which is preliminary data.</text>
</comment>
<dbReference type="PANTHER" id="PTHR43236">
    <property type="entry name" value="ANTITOXIN HIGA1"/>
    <property type="match status" value="1"/>
</dbReference>
<dbReference type="Pfam" id="PF06114">
    <property type="entry name" value="Peptidase_M78"/>
    <property type="match status" value="1"/>
</dbReference>
<dbReference type="RefSeq" id="WP_191775317.1">
    <property type="nucleotide sequence ID" value="NZ_JACYFU010000002.1"/>
</dbReference>
<dbReference type="InterPro" id="IPR052345">
    <property type="entry name" value="Rad_response_metalloprotease"/>
</dbReference>
<organism evidence="2 3">
    <name type="scientific">Devosia oryzisoli</name>
    <dbReference type="NCBI Taxonomy" id="2774138"/>
    <lineage>
        <taxon>Bacteria</taxon>
        <taxon>Pseudomonadati</taxon>
        <taxon>Pseudomonadota</taxon>
        <taxon>Alphaproteobacteria</taxon>
        <taxon>Hyphomicrobiales</taxon>
        <taxon>Devosiaceae</taxon>
        <taxon>Devosia</taxon>
    </lineage>
</organism>
<evidence type="ECO:0000313" key="2">
    <source>
        <dbReference type="EMBL" id="MBD8066038.1"/>
    </source>
</evidence>
<gene>
    <name evidence="2" type="ORF">IC608_11195</name>
</gene>
<feature type="domain" description="IrrE N-terminal-like" evidence="1">
    <location>
        <begin position="54"/>
        <end position="158"/>
    </location>
</feature>
<dbReference type="InterPro" id="IPR010359">
    <property type="entry name" value="IrrE_HExxH"/>
</dbReference>
<evidence type="ECO:0000313" key="3">
    <source>
        <dbReference type="Proteomes" id="UP000654108"/>
    </source>
</evidence>
<accession>A0A927FWA1</accession>
<dbReference type="Gene3D" id="1.10.10.2910">
    <property type="match status" value="1"/>
</dbReference>
<dbReference type="Proteomes" id="UP000654108">
    <property type="component" value="Unassembled WGS sequence"/>
</dbReference>
<protein>
    <submittedName>
        <fullName evidence="2">ImmA/IrrE family metallo-endopeptidase</fullName>
    </submittedName>
</protein>
<reference evidence="2" key="1">
    <citation type="submission" date="2020-09" db="EMBL/GenBank/DDBJ databases">
        <title>Genome seq and assembly of Devosia sp.</title>
        <authorList>
            <person name="Chhetri G."/>
        </authorList>
    </citation>
    <scope>NUCLEOTIDE SEQUENCE</scope>
    <source>
        <strain evidence="2">PTR5</strain>
    </source>
</reference>
<evidence type="ECO:0000259" key="1">
    <source>
        <dbReference type="Pfam" id="PF06114"/>
    </source>
</evidence>
<dbReference type="EMBL" id="JACYFU010000002">
    <property type="protein sequence ID" value="MBD8066038.1"/>
    <property type="molecule type" value="Genomic_DNA"/>
</dbReference>
<name>A0A927FWA1_9HYPH</name>
<keyword evidence="3" id="KW-1185">Reference proteome</keyword>
<dbReference type="PANTHER" id="PTHR43236:SF1">
    <property type="entry name" value="BLL7220 PROTEIN"/>
    <property type="match status" value="1"/>
</dbReference>
<sequence>MKRIDPLPTNLRPDALLSSLGIERAEDIDIEAIAYYAGLKIKRRRLKSCEAMITGLGDRGIISVLPDSMPSRVRFSIAHELGHWAQHRGQTVACRSTDIGKYSKNNQVERIADQYAADLLMPWPLFKEACKQHPKMDLKALKAIAERFQCSLTATLIRVIDSDRYPNLMMIHHHASAGRKWFRAAKKIPGYWFPRDELDAESFAFELLHNPDARDEGFPRKIGADAWFNTNGADRYEITEQSFRVPGEGVVTMLKLHEAMVDA</sequence>
<proteinExistence type="predicted"/>